<evidence type="ECO:0000256" key="7">
    <source>
        <dbReference type="ARBA" id="ARBA00051712"/>
    </source>
</evidence>
<reference evidence="10 11" key="1">
    <citation type="submission" date="2020-08" db="EMBL/GenBank/DDBJ databases">
        <title>Genome public.</title>
        <authorList>
            <person name="Liu C."/>
            <person name="Sun Q."/>
        </authorList>
    </citation>
    <scope>NUCLEOTIDE SEQUENCE [LARGE SCALE GENOMIC DNA]</scope>
    <source>
        <strain evidence="10 11">New-7</strain>
    </source>
</reference>
<evidence type="ECO:0000256" key="8">
    <source>
        <dbReference type="HAMAP-Rule" id="MF_00197"/>
    </source>
</evidence>
<gene>
    <name evidence="8" type="primary">dapF</name>
    <name evidence="10" type="ORF">H8S08_04215</name>
</gene>
<keyword evidence="11" id="KW-1185">Reference proteome</keyword>
<dbReference type="RefSeq" id="WP_101571858.1">
    <property type="nucleotide sequence ID" value="NZ_JACOOK010000002.1"/>
</dbReference>
<dbReference type="Pfam" id="PF01678">
    <property type="entry name" value="DAP_epimerase"/>
    <property type="match status" value="2"/>
</dbReference>
<comment type="catalytic activity">
    <reaction evidence="7 8">
        <text>(2S,6S)-2,6-diaminopimelate = meso-2,6-diaminopimelate</text>
        <dbReference type="Rhea" id="RHEA:15393"/>
        <dbReference type="ChEBI" id="CHEBI:57609"/>
        <dbReference type="ChEBI" id="CHEBI:57791"/>
        <dbReference type="EC" id="5.1.1.7"/>
    </reaction>
</comment>
<dbReference type="GO" id="GO:0008837">
    <property type="term" value="F:diaminopimelate epimerase activity"/>
    <property type="evidence" value="ECO:0007669"/>
    <property type="project" value="UniProtKB-EC"/>
</dbReference>
<dbReference type="Gene3D" id="3.10.310.10">
    <property type="entry name" value="Diaminopimelate Epimerase, Chain A, domain 1"/>
    <property type="match status" value="2"/>
</dbReference>
<keyword evidence="6 8" id="KW-0413">Isomerase</keyword>
<evidence type="ECO:0000256" key="5">
    <source>
        <dbReference type="ARBA" id="ARBA00023154"/>
    </source>
</evidence>
<evidence type="ECO:0000256" key="1">
    <source>
        <dbReference type="ARBA" id="ARBA00005196"/>
    </source>
</evidence>
<comment type="function">
    <text evidence="8">Catalyzes the stereoinversion of LL-2,6-diaminopimelate (L,L-DAP) to meso-diaminopimelate (meso-DAP), a precursor of L-lysine and an essential component of the bacterial peptidoglycan.</text>
</comment>
<evidence type="ECO:0000256" key="9">
    <source>
        <dbReference type="PROSITE-ProRule" id="PRU10125"/>
    </source>
</evidence>
<dbReference type="PANTHER" id="PTHR31689:SF0">
    <property type="entry name" value="DIAMINOPIMELATE EPIMERASE"/>
    <property type="match status" value="1"/>
</dbReference>
<dbReference type="InterPro" id="IPR018510">
    <property type="entry name" value="DAP_epimerase_AS"/>
</dbReference>
<evidence type="ECO:0000313" key="10">
    <source>
        <dbReference type="EMBL" id="MBC5616225.1"/>
    </source>
</evidence>
<feature type="binding site" evidence="8">
    <location>
        <begin position="204"/>
        <end position="205"/>
    </location>
    <ligand>
        <name>substrate</name>
    </ligand>
</feature>
<name>A0ABR7CLG9_9BACT</name>
<protein>
    <recommendedName>
        <fullName evidence="3 8">Diaminopimelate epimerase</fullName>
        <shortName evidence="8">DAP epimerase</shortName>
        <ecNumber evidence="3 8">5.1.1.7</ecNumber>
    </recommendedName>
    <alternativeName>
        <fullName evidence="8">PLP-independent amino acid racemase</fullName>
    </alternativeName>
</protein>
<organism evidence="10 11">
    <name type="scientific">Alistipes hominis</name>
    <dbReference type="NCBI Taxonomy" id="2763015"/>
    <lineage>
        <taxon>Bacteria</taxon>
        <taxon>Pseudomonadati</taxon>
        <taxon>Bacteroidota</taxon>
        <taxon>Bacteroidia</taxon>
        <taxon>Bacteroidales</taxon>
        <taxon>Rikenellaceae</taxon>
        <taxon>Alistipes</taxon>
    </lineage>
</organism>
<evidence type="ECO:0000256" key="6">
    <source>
        <dbReference type="ARBA" id="ARBA00023235"/>
    </source>
</evidence>
<dbReference type="SUPFAM" id="SSF54506">
    <property type="entry name" value="Diaminopimelate epimerase-like"/>
    <property type="match status" value="2"/>
</dbReference>
<evidence type="ECO:0000256" key="4">
    <source>
        <dbReference type="ARBA" id="ARBA00022605"/>
    </source>
</evidence>
<dbReference type="NCBIfam" id="TIGR00652">
    <property type="entry name" value="DapF"/>
    <property type="match status" value="1"/>
</dbReference>
<dbReference type="PROSITE" id="PS01326">
    <property type="entry name" value="DAP_EPIMERASE"/>
    <property type="match status" value="1"/>
</dbReference>
<evidence type="ECO:0000256" key="2">
    <source>
        <dbReference type="ARBA" id="ARBA00010219"/>
    </source>
</evidence>
<feature type="site" description="Could be important to modulate the pK values of the two catalytic cysteine residues" evidence="8">
    <location>
        <position position="193"/>
    </location>
</feature>
<feature type="active site" description="Proton donor" evidence="8">
    <location>
        <position position="73"/>
    </location>
</feature>
<feature type="binding site" evidence="8">
    <location>
        <position position="175"/>
    </location>
    <ligand>
        <name>substrate</name>
    </ligand>
</feature>
<feature type="active site" evidence="9">
    <location>
        <position position="73"/>
    </location>
</feature>
<dbReference type="PANTHER" id="PTHR31689">
    <property type="entry name" value="DIAMINOPIMELATE EPIMERASE, CHLOROPLASTIC"/>
    <property type="match status" value="1"/>
</dbReference>
<feature type="site" description="Could be important to modulate the pK values of the two catalytic cysteine residues" evidence="8">
    <location>
        <position position="142"/>
    </location>
</feature>
<proteinExistence type="inferred from homology"/>
<dbReference type="EC" id="5.1.1.7" evidence="3 8"/>
<feature type="binding site" evidence="8">
    <location>
        <begin position="193"/>
        <end position="194"/>
    </location>
    <ligand>
        <name>substrate</name>
    </ligand>
</feature>
<keyword evidence="5 8" id="KW-0457">Lysine biosynthesis</keyword>
<keyword evidence="8" id="KW-0963">Cytoplasm</keyword>
<evidence type="ECO:0000256" key="3">
    <source>
        <dbReference type="ARBA" id="ARBA00013080"/>
    </source>
</evidence>
<keyword evidence="4 8" id="KW-0028">Amino-acid biosynthesis</keyword>
<comment type="subcellular location">
    <subcellularLocation>
        <location evidence="8">Cytoplasm</location>
    </subcellularLocation>
</comment>
<comment type="caution">
    <text evidence="8">Lacks conserved residue(s) required for the propagation of feature annotation.</text>
</comment>
<comment type="pathway">
    <text evidence="1 8">Amino-acid biosynthesis; L-lysine biosynthesis via DAP pathway; DL-2,6-diaminopimelate from LL-2,6-diaminopimelate: step 1/1.</text>
</comment>
<feature type="binding site" evidence="8">
    <location>
        <position position="13"/>
    </location>
    <ligand>
        <name>substrate</name>
    </ligand>
</feature>
<feature type="active site" description="Proton acceptor" evidence="8">
    <location>
        <position position="203"/>
    </location>
</feature>
<comment type="similarity">
    <text evidence="2 8">Belongs to the diaminopimelate epimerase family.</text>
</comment>
<evidence type="ECO:0000313" key="11">
    <source>
        <dbReference type="Proteomes" id="UP000636891"/>
    </source>
</evidence>
<feature type="binding site" evidence="8">
    <location>
        <position position="64"/>
    </location>
    <ligand>
        <name>substrate</name>
    </ligand>
</feature>
<comment type="subunit">
    <text evidence="8">Homodimer.</text>
</comment>
<sequence length="267" mass="29050">MKQKFYKYHGAGNDFVLIDNRSGGFDVSRAHVAALCCRRTGVGADGLMLLENDPRELFRMRYFNADGGESTMCGNGGRCIVLFAHHLGIGGSRKRFSGIDGVHDAQILSADATAGEIRLGMIDVPRVEKFPDHYFLDTGSPHHVEFVPDVRREDVARKGAMIRRSDPYAAAGGTNVNFVEIVSDGRIRVRTYERGVEAETLACGTGATASALAAAVRSGSDCRNYRVDVEGGVLFVSFERTGDERFTNVTLTGPAQKVFEGCLAEKF</sequence>
<feature type="binding site" evidence="8">
    <location>
        <begin position="74"/>
        <end position="75"/>
    </location>
    <ligand>
        <name>substrate</name>
    </ligand>
</feature>
<dbReference type="Proteomes" id="UP000636891">
    <property type="component" value="Unassembled WGS sequence"/>
</dbReference>
<dbReference type="EMBL" id="JACOOK010000002">
    <property type="protein sequence ID" value="MBC5616225.1"/>
    <property type="molecule type" value="Genomic_DNA"/>
</dbReference>
<comment type="caution">
    <text evidence="10">The sequence shown here is derived from an EMBL/GenBank/DDBJ whole genome shotgun (WGS) entry which is preliminary data.</text>
</comment>
<accession>A0ABR7CLG9</accession>
<dbReference type="InterPro" id="IPR001653">
    <property type="entry name" value="DAP_epimerase_DapF"/>
</dbReference>
<dbReference type="HAMAP" id="MF_00197">
    <property type="entry name" value="DAP_epimerase"/>
    <property type="match status" value="1"/>
</dbReference>